<feature type="transmembrane region" description="Helical" evidence="9">
    <location>
        <begin position="155"/>
        <end position="175"/>
    </location>
</feature>
<evidence type="ECO:0000313" key="12">
    <source>
        <dbReference type="Proteomes" id="UP001209878"/>
    </source>
</evidence>
<gene>
    <name evidence="11" type="ORF">NP493_981g00020</name>
</gene>
<feature type="transmembrane region" description="Helical" evidence="9">
    <location>
        <begin position="195"/>
        <end position="223"/>
    </location>
</feature>
<feature type="transmembrane region" description="Helical" evidence="9">
    <location>
        <begin position="120"/>
        <end position="143"/>
    </location>
</feature>
<reference evidence="11" key="1">
    <citation type="journal article" date="2023" name="Mol. Biol. Evol.">
        <title>Third-Generation Sequencing Reveals the Adaptive Role of the Epigenome in Three Deep-Sea Polychaetes.</title>
        <authorList>
            <person name="Perez M."/>
            <person name="Aroh O."/>
            <person name="Sun Y."/>
            <person name="Lan Y."/>
            <person name="Juniper S.K."/>
            <person name="Young C.R."/>
            <person name="Angers B."/>
            <person name="Qian P.Y."/>
        </authorList>
    </citation>
    <scope>NUCLEOTIDE SEQUENCE</scope>
    <source>
        <strain evidence="11">R07B-5</strain>
    </source>
</reference>
<keyword evidence="4 8" id="KW-0297">G-protein coupled receptor</keyword>
<comment type="subcellular location">
    <subcellularLocation>
        <location evidence="1">Membrane</location>
        <topology evidence="1">Multi-pass membrane protein</topology>
    </subcellularLocation>
</comment>
<dbReference type="PANTHER" id="PTHR24243">
    <property type="entry name" value="G-PROTEIN COUPLED RECEPTOR"/>
    <property type="match status" value="1"/>
</dbReference>
<comment type="caution">
    <text evidence="11">The sequence shown here is derived from an EMBL/GenBank/DDBJ whole genome shotgun (WGS) entry which is preliminary data.</text>
</comment>
<dbReference type="PRINTS" id="PR00237">
    <property type="entry name" value="GPCRRHODOPSN"/>
</dbReference>
<dbReference type="AlphaFoldDB" id="A0AAD9KK53"/>
<keyword evidence="5 9" id="KW-0472">Membrane</keyword>
<keyword evidence="7 8" id="KW-0807">Transducer</keyword>
<feature type="transmembrane region" description="Helical" evidence="9">
    <location>
        <begin position="76"/>
        <end position="100"/>
    </location>
</feature>
<name>A0AAD9KK53_RIDPI</name>
<evidence type="ECO:0000256" key="8">
    <source>
        <dbReference type="RuleBase" id="RU000688"/>
    </source>
</evidence>
<feature type="domain" description="G-protein coupled receptors family 1 profile" evidence="10">
    <location>
        <begin position="55"/>
        <end position="315"/>
    </location>
</feature>
<keyword evidence="6 8" id="KW-0675">Receptor</keyword>
<dbReference type="GO" id="GO:0016020">
    <property type="term" value="C:membrane"/>
    <property type="evidence" value="ECO:0007669"/>
    <property type="project" value="UniProtKB-SubCell"/>
</dbReference>
<accession>A0AAD9KK53</accession>
<dbReference type="PROSITE" id="PS00237">
    <property type="entry name" value="G_PROTEIN_RECEP_F1_1"/>
    <property type="match status" value="1"/>
</dbReference>
<keyword evidence="12" id="KW-1185">Reference proteome</keyword>
<dbReference type="PANTHER" id="PTHR24243:SF208">
    <property type="entry name" value="PYROKININ-1 RECEPTOR"/>
    <property type="match status" value="1"/>
</dbReference>
<dbReference type="Proteomes" id="UP001209878">
    <property type="component" value="Unassembled WGS sequence"/>
</dbReference>
<dbReference type="InterPro" id="IPR017452">
    <property type="entry name" value="GPCR_Rhodpsn_7TM"/>
</dbReference>
<evidence type="ECO:0000256" key="4">
    <source>
        <dbReference type="ARBA" id="ARBA00023040"/>
    </source>
</evidence>
<evidence type="ECO:0000256" key="5">
    <source>
        <dbReference type="ARBA" id="ARBA00023136"/>
    </source>
</evidence>
<dbReference type="InterPro" id="IPR000276">
    <property type="entry name" value="GPCR_Rhodpsn"/>
</dbReference>
<keyword evidence="3 9" id="KW-1133">Transmembrane helix</keyword>
<feature type="transmembrane region" description="Helical" evidence="9">
    <location>
        <begin position="297"/>
        <end position="318"/>
    </location>
</feature>
<sequence>MATTLEPVETTEYENISDLVANMSAAGSRAHDVWSSAAVVILTALTTIGVAGVLSNIAVLAVLFKKTNRKLATNRYLINLAVSDILMSCFISILVIQRLYPVVWTPTTCRLNTVLHFLPLYLGINTIMLVAVERFVAITLPMHFRAFVTSRMVKLHLALAWLVTIIELIVPIIVVKVVHFGRFTHCTMYQRRSNIYYVFLSSVGLPSVFLVATYGFIVAVVVYRQHNSSVAPTPADASATAASTAQQVQAARRQKRALRVALTCAVVTLMFLVCWLPVWVIALMVSYKVSYVTIDMIMWTNMLNYMHAFINPVIYFTVDDRFRSVFVRIICRKQVPVDVTQTTSPT</sequence>
<evidence type="ECO:0000313" key="11">
    <source>
        <dbReference type="EMBL" id="KAK2172170.1"/>
    </source>
</evidence>
<comment type="similarity">
    <text evidence="8">Belongs to the G-protein coupled receptor 1 family.</text>
</comment>
<evidence type="ECO:0000256" key="3">
    <source>
        <dbReference type="ARBA" id="ARBA00022989"/>
    </source>
</evidence>
<evidence type="ECO:0000256" key="9">
    <source>
        <dbReference type="SAM" id="Phobius"/>
    </source>
</evidence>
<keyword evidence="2 8" id="KW-0812">Transmembrane</keyword>
<dbReference type="SUPFAM" id="SSF81321">
    <property type="entry name" value="Family A G protein-coupled receptor-like"/>
    <property type="match status" value="1"/>
</dbReference>
<dbReference type="Pfam" id="PF00001">
    <property type="entry name" value="7tm_1"/>
    <property type="match status" value="1"/>
</dbReference>
<evidence type="ECO:0000256" key="2">
    <source>
        <dbReference type="ARBA" id="ARBA00022692"/>
    </source>
</evidence>
<dbReference type="EMBL" id="JAODUO010000986">
    <property type="protein sequence ID" value="KAK2172170.1"/>
    <property type="molecule type" value="Genomic_DNA"/>
</dbReference>
<evidence type="ECO:0000256" key="7">
    <source>
        <dbReference type="ARBA" id="ARBA00023224"/>
    </source>
</evidence>
<dbReference type="CDD" id="cd00637">
    <property type="entry name" value="7tm_classA_rhodopsin-like"/>
    <property type="match status" value="1"/>
</dbReference>
<evidence type="ECO:0000256" key="6">
    <source>
        <dbReference type="ARBA" id="ARBA00023170"/>
    </source>
</evidence>
<dbReference type="Gene3D" id="1.20.1070.10">
    <property type="entry name" value="Rhodopsin 7-helix transmembrane proteins"/>
    <property type="match status" value="1"/>
</dbReference>
<proteinExistence type="inferred from homology"/>
<dbReference type="PROSITE" id="PS50262">
    <property type="entry name" value="G_PROTEIN_RECEP_F1_2"/>
    <property type="match status" value="1"/>
</dbReference>
<feature type="transmembrane region" description="Helical" evidence="9">
    <location>
        <begin position="37"/>
        <end position="64"/>
    </location>
</feature>
<dbReference type="GO" id="GO:0004930">
    <property type="term" value="F:G protein-coupled receptor activity"/>
    <property type="evidence" value="ECO:0007669"/>
    <property type="project" value="UniProtKB-KW"/>
</dbReference>
<evidence type="ECO:0000256" key="1">
    <source>
        <dbReference type="ARBA" id="ARBA00004141"/>
    </source>
</evidence>
<organism evidence="11 12">
    <name type="scientific">Ridgeia piscesae</name>
    <name type="common">Tubeworm</name>
    <dbReference type="NCBI Taxonomy" id="27915"/>
    <lineage>
        <taxon>Eukaryota</taxon>
        <taxon>Metazoa</taxon>
        <taxon>Spiralia</taxon>
        <taxon>Lophotrochozoa</taxon>
        <taxon>Annelida</taxon>
        <taxon>Polychaeta</taxon>
        <taxon>Sedentaria</taxon>
        <taxon>Canalipalpata</taxon>
        <taxon>Sabellida</taxon>
        <taxon>Siboglinidae</taxon>
        <taxon>Ridgeia</taxon>
    </lineage>
</organism>
<evidence type="ECO:0000259" key="10">
    <source>
        <dbReference type="PROSITE" id="PS50262"/>
    </source>
</evidence>
<feature type="transmembrane region" description="Helical" evidence="9">
    <location>
        <begin position="260"/>
        <end position="285"/>
    </location>
</feature>
<protein>
    <recommendedName>
        <fullName evidence="10">G-protein coupled receptors family 1 profile domain-containing protein</fullName>
    </recommendedName>
</protein>